<proteinExistence type="predicted"/>
<evidence type="ECO:0000313" key="1">
    <source>
        <dbReference type="EMBL" id="SDC44202.1"/>
    </source>
</evidence>
<name>A0A1G6LLL7_9PROT</name>
<evidence type="ECO:0000313" key="2">
    <source>
        <dbReference type="Proteomes" id="UP000198925"/>
    </source>
</evidence>
<protein>
    <submittedName>
        <fullName evidence="1">Uncharacterized protein</fullName>
    </submittedName>
</protein>
<dbReference type="STRING" id="938405.SAMN02927895_01759"/>
<dbReference type="Proteomes" id="UP000198925">
    <property type="component" value="Unassembled WGS sequence"/>
</dbReference>
<accession>A0A1G6LLL7</accession>
<gene>
    <name evidence="1" type="ORF">SAMN04487779_1001941</name>
</gene>
<dbReference type="RefSeq" id="WP_090660884.1">
    <property type="nucleotide sequence ID" value="NZ_FMZX01000001.1"/>
</dbReference>
<organism evidence="1 2">
    <name type="scientific">Belnapia rosea</name>
    <dbReference type="NCBI Taxonomy" id="938405"/>
    <lineage>
        <taxon>Bacteria</taxon>
        <taxon>Pseudomonadati</taxon>
        <taxon>Pseudomonadota</taxon>
        <taxon>Alphaproteobacteria</taxon>
        <taxon>Acetobacterales</taxon>
        <taxon>Roseomonadaceae</taxon>
        <taxon>Belnapia</taxon>
    </lineage>
</organism>
<keyword evidence="2" id="KW-1185">Reference proteome</keyword>
<reference evidence="1 2" key="1">
    <citation type="submission" date="2016-10" db="EMBL/GenBank/DDBJ databases">
        <authorList>
            <person name="de Groot N.N."/>
        </authorList>
    </citation>
    <scope>NUCLEOTIDE SEQUENCE [LARGE SCALE GENOMIC DNA]</scope>
    <source>
        <strain evidence="1 2">CPCC 100156</strain>
    </source>
</reference>
<dbReference type="AlphaFoldDB" id="A0A1G6LLL7"/>
<sequence>MDPDPTIAAIARWSGIAPPNEAARIGLADNAALITEIEAMRGTMGFEEEPSDFKAALRDCREPTP</sequence>
<dbReference type="EMBL" id="FMZX01000001">
    <property type="protein sequence ID" value="SDC44202.1"/>
    <property type="molecule type" value="Genomic_DNA"/>
</dbReference>